<sequence>MAASTGVIYCNNSKPYLFNIGYNVINISVPDGKLTITGPVVRDYYNNDNGSRNSTATRDITRALNEYFNVSFIENKFYSIGCDNLATINGFCNGSSKSRLHGSEEVSRGDSVDVLIMRWDGLDHELDLGR</sequence>
<comment type="caution">
    <text evidence="1">The sequence shown here is derived from an EMBL/GenBank/DDBJ whole genome shotgun (WGS) entry which is preliminary data.</text>
</comment>
<evidence type="ECO:0000313" key="1">
    <source>
        <dbReference type="EMBL" id="KAF4391685.1"/>
    </source>
</evidence>
<protein>
    <submittedName>
        <fullName evidence="1">Uncharacterized protein</fullName>
    </submittedName>
</protein>
<organism evidence="1 2">
    <name type="scientific">Cannabis sativa</name>
    <name type="common">Hemp</name>
    <name type="synonym">Marijuana</name>
    <dbReference type="NCBI Taxonomy" id="3483"/>
    <lineage>
        <taxon>Eukaryota</taxon>
        <taxon>Viridiplantae</taxon>
        <taxon>Streptophyta</taxon>
        <taxon>Embryophyta</taxon>
        <taxon>Tracheophyta</taxon>
        <taxon>Spermatophyta</taxon>
        <taxon>Magnoliopsida</taxon>
        <taxon>eudicotyledons</taxon>
        <taxon>Gunneridae</taxon>
        <taxon>Pentapetalae</taxon>
        <taxon>rosids</taxon>
        <taxon>fabids</taxon>
        <taxon>Rosales</taxon>
        <taxon>Cannabaceae</taxon>
        <taxon>Cannabis</taxon>
    </lineage>
</organism>
<dbReference type="EMBL" id="JAATIQ010000057">
    <property type="protein sequence ID" value="KAF4391685.1"/>
    <property type="molecule type" value="Genomic_DNA"/>
</dbReference>
<name>A0A7J6H999_CANSA</name>
<dbReference type="AlphaFoldDB" id="A0A7J6H999"/>
<dbReference type="Proteomes" id="UP000583929">
    <property type="component" value="Unassembled WGS sequence"/>
</dbReference>
<reference evidence="1 2" key="1">
    <citation type="journal article" date="2020" name="bioRxiv">
        <title>Sequence and annotation of 42 cannabis genomes reveals extensive copy number variation in cannabinoid synthesis and pathogen resistance genes.</title>
        <authorList>
            <person name="Mckernan K.J."/>
            <person name="Helbert Y."/>
            <person name="Kane L.T."/>
            <person name="Ebling H."/>
            <person name="Zhang L."/>
            <person name="Liu B."/>
            <person name="Eaton Z."/>
            <person name="Mclaughlin S."/>
            <person name="Kingan S."/>
            <person name="Baybayan P."/>
            <person name="Concepcion G."/>
            <person name="Jordan M."/>
            <person name="Riva A."/>
            <person name="Barbazuk W."/>
            <person name="Harkins T."/>
        </authorList>
    </citation>
    <scope>NUCLEOTIDE SEQUENCE [LARGE SCALE GENOMIC DNA]</scope>
    <source>
        <strain evidence="2">cv. Jamaican Lion 4</strain>
        <tissue evidence="1">Leaf</tissue>
    </source>
</reference>
<gene>
    <name evidence="1" type="ORF">G4B88_005571</name>
</gene>
<keyword evidence="2" id="KW-1185">Reference proteome</keyword>
<proteinExistence type="predicted"/>
<evidence type="ECO:0000313" key="2">
    <source>
        <dbReference type="Proteomes" id="UP000583929"/>
    </source>
</evidence>
<accession>A0A7J6H999</accession>